<dbReference type="InParanoid" id="A0A165CAQ8"/>
<gene>
    <name evidence="3" type="ORF">EXIGLDRAFT_730159</name>
</gene>
<dbReference type="InterPro" id="IPR039767">
    <property type="entry name" value="RALBP1"/>
</dbReference>
<evidence type="ECO:0000313" key="3">
    <source>
        <dbReference type="EMBL" id="KZV82130.1"/>
    </source>
</evidence>
<sequence length="820" mass="87309">MTQSLQQSFGPAAAAASGMALGFGKKAYDKVERLWGGNNTAQAPVGSAPFSNRAASAGSANSARNGGLRRTPNAPSGAWSIASMSMSSDEGSTHSGSPHMVGADLGPCLRSPRPQNSYSAPVTGLVFGRALVDCVRDTRVSRVVYVTASSPKLPHMGAPARDIEERALPALIVRCVQHLRRWGVEEEGLFRISGRASHIAKLRSEFDTGADYDLKQANPGQLDPHAVASVFKAYLRELPEPLLTRSLTPLFDEVVASTPNTHNQQMHEFYGLPAGPRTVPQMRKPPSLSNLGPNASPLLLHKVSTLVARLPLENRDTLFTVIELLKTTANNSKATKMPLANLLLLFCPSLQVSPTLLRVLCEADNIWDGPLPAPVTTPSSTASEHETVPEESDAERLSQESLRPPTLRHERVVSGVGLGALSGGPRSRQGVPMRMPVPGMSPSQLADVFTTQSSPTPSPSAMASTPSINLPDDEKPLPKSPHTPHTPESRTSEGVVSLPSRRLSIFGINKSPNSSSSQVSTPNSVRSYDEGNPPASPSSMRGIKRNGMRPSLQLMFSNKRSREDLLSPRSGSPHSNRSGSPMPSGTPQSTTLALPPVLTVPIASPGFSTSLESFMSEDARTPSPTPFTNAHQPTDFIGSRSTLSLANSNANSSSSSSRSTSSLVIPVSEEARNLSVHNLDSGRRSPSPNITSAISTTITPTTASSDETPVQTPIADMFRSPSRAGTFADEQDQVVVLLPPLSFSQSPMFSPSPGAMNPPPQRTTAPFSPPPRLDLKVAPQQDDDDDDDDWARVVLSAAGSSPVKPLRVRAAVQQFERRPL</sequence>
<dbReference type="PANTHER" id="PTHR12783:SF5">
    <property type="entry name" value="RALA-BINDING PROTEIN 1"/>
    <property type="match status" value="1"/>
</dbReference>
<evidence type="ECO:0000313" key="4">
    <source>
        <dbReference type="Proteomes" id="UP000077266"/>
    </source>
</evidence>
<dbReference type="STRING" id="1314781.A0A165CAQ8"/>
<evidence type="ECO:0000259" key="2">
    <source>
        <dbReference type="PROSITE" id="PS50238"/>
    </source>
</evidence>
<feature type="compositionally biased region" description="Pro residues" evidence="1">
    <location>
        <begin position="756"/>
        <end position="772"/>
    </location>
</feature>
<feature type="compositionally biased region" description="Low complexity" evidence="1">
    <location>
        <begin position="645"/>
        <end position="663"/>
    </location>
</feature>
<feature type="compositionally biased region" description="Low complexity" evidence="1">
    <location>
        <begin position="450"/>
        <end position="467"/>
    </location>
</feature>
<feature type="region of interest" description="Disordered" evidence="1">
    <location>
        <begin position="747"/>
        <end position="789"/>
    </location>
</feature>
<feature type="compositionally biased region" description="Basic and acidic residues" evidence="1">
    <location>
        <begin position="383"/>
        <end position="398"/>
    </location>
</feature>
<dbReference type="EMBL" id="KV426344">
    <property type="protein sequence ID" value="KZV82130.1"/>
    <property type="molecule type" value="Genomic_DNA"/>
</dbReference>
<dbReference type="OrthoDB" id="185175at2759"/>
<protein>
    <submittedName>
        <fullName evidence="3">RhoGAP-domain-containing protein</fullName>
    </submittedName>
</protein>
<dbReference type="Proteomes" id="UP000077266">
    <property type="component" value="Unassembled WGS sequence"/>
</dbReference>
<feature type="region of interest" description="Disordered" evidence="1">
    <location>
        <begin position="645"/>
        <end position="664"/>
    </location>
</feature>
<dbReference type="GO" id="GO:0007264">
    <property type="term" value="P:small GTPase-mediated signal transduction"/>
    <property type="evidence" value="ECO:0007669"/>
    <property type="project" value="InterPro"/>
</dbReference>
<feature type="region of interest" description="Disordered" evidence="1">
    <location>
        <begin position="370"/>
        <end position="547"/>
    </location>
</feature>
<dbReference type="GO" id="GO:0031267">
    <property type="term" value="F:small GTPase binding"/>
    <property type="evidence" value="ECO:0007669"/>
    <property type="project" value="InterPro"/>
</dbReference>
<feature type="region of interest" description="Disordered" evidence="1">
    <location>
        <begin position="41"/>
        <end position="114"/>
    </location>
</feature>
<dbReference type="InterPro" id="IPR008936">
    <property type="entry name" value="Rho_GTPase_activation_prot"/>
</dbReference>
<feature type="compositionally biased region" description="Low complexity" evidence="1">
    <location>
        <begin position="511"/>
        <end position="526"/>
    </location>
</feature>
<feature type="region of interest" description="Disordered" evidence="1">
    <location>
        <begin position="676"/>
        <end position="710"/>
    </location>
</feature>
<feature type="compositionally biased region" description="Low complexity" evidence="1">
    <location>
        <begin position="685"/>
        <end position="705"/>
    </location>
</feature>
<dbReference type="GO" id="GO:0005096">
    <property type="term" value="F:GTPase activator activity"/>
    <property type="evidence" value="ECO:0007669"/>
    <property type="project" value="InterPro"/>
</dbReference>
<evidence type="ECO:0000256" key="1">
    <source>
        <dbReference type="SAM" id="MobiDB-lite"/>
    </source>
</evidence>
<dbReference type="PANTHER" id="PTHR12783">
    <property type="entry name" value="RALA BINDING PROTEIN 1 RALBP1"/>
    <property type="match status" value="1"/>
</dbReference>
<reference evidence="3 4" key="1">
    <citation type="journal article" date="2016" name="Mol. Biol. Evol.">
        <title>Comparative Genomics of Early-Diverging Mushroom-Forming Fungi Provides Insights into the Origins of Lignocellulose Decay Capabilities.</title>
        <authorList>
            <person name="Nagy L.G."/>
            <person name="Riley R."/>
            <person name="Tritt A."/>
            <person name="Adam C."/>
            <person name="Daum C."/>
            <person name="Floudas D."/>
            <person name="Sun H."/>
            <person name="Yadav J.S."/>
            <person name="Pangilinan J."/>
            <person name="Larsson K.H."/>
            <person name="Matsuura K."/>
            <person name="Barry K."/>
            <person name="Labutti K."/>
            <person name="Kuo R."/>
            <person name="Ohm R.A."/>
            <person name="Bhattacharya S.S."/>
            <person name="Shirouzu T."/>
            <person name="Yoshinaga Y."/>
            <person name="Martin F.M."/>
            <person name="Grigoriev I.V."/>
            <person name="Hibbett D.S."/>
        </authorList>
    </citation>
    <scope>NUCLEOTIDE SEQUENCE [LARGE SCALE GENOMIC DNA]</scope>
    <source>
        <strain evidence="3 4">HHB12029</strain>
    </source>
</reference>
<feature type="compositionally biased region" description="Low complexity" evidence="1">
    <location>
        <begin position="51"/>
        <end position="66"/>
    </location>
</feature>
<accession>A0A165CAQ8</accession>
<proteinExistence type="predicted"/>
<feature type="region of interest" description="Disordered" evidence="1">
    <location>
        <begin position="562"/>
        <end position="592"/>
    </location>
</feature>
<dbReference type="PROSITE" id="PS50238">
    <property type="entry name" value="RHOGAP"/>
    <property type="match status" value="1"/>
</dbReference>
<feature type="compositionally biased region" description="Polar residues" evidence="1">
    <location>
        <begin position="82"/>
        <end position="96"/>
    </location>
</feature>
<dbReference type="Gene3D" id="1.10.555.10">
    <property type="entry name" value="Rho GTPase activation protein"/>
    <property type="match status" value="1"/>
</dbReference>
<dbReference type="SUPFAM" id="SSF48350">
    <property type="entry name" value="GTPase activation domain, GAP"/>
    <property type="match status" value="1"/>
</dbReference>
<dbReference type="SMART" id="SM00324">
    <property type="entry name" value="RhoGAP"/>
    <property type="match status" value="1"/>
</dbReference>
<dbReference type="InterPro" id="IPR000198">
    <property type="entry name" value="RhoGAP_dom"/>
</dbReference>
<name>A0A165CAQ8_EXIGL</name>
<feature type="domain" description="Rho-GAP" evidence="2">
    <location>
        <begin position="161"/>
        <end position="389"/>
    </location>
</feature>
<feature type="region of interest" description="Disordered" evidence="1">
    <location>
        <begin position="615"/>
        <end position="636"/>
    </location>
</feature>
<feature type="compositionally biased region" description="Polar residues" evidence="1">
    <location>
        <begin position="569"/>
        <end position="592"/>
    </location>
</feature>
<organism evidence="3 4">
    <name type="scientific">Exidia glandulosa HHB12029</name>
    <dbReference type="NCBI Taxonomy" id="1314781"/>
    <lineage>
        <taxon>Eukaryota</taxon>
        <taxon>Fungi</taxon>
        <taxon>Dikarya</taxon>
        <taxon>Basidiomycota</taxon>
        <taxon>Agaricomycotina</taxon>
        <taxon>Agaricomycetes</taxon>
        <taxon>Auriculariales</taxon>
        <taxon>Exidiaceae</taxon>
        <taxon>Exidia</taxon>
    </lineage>
</organism>
<dbReference type="AlphaFoldDB" id="A0A165CAQ8"/>
<dbReference type="Pfam" id="PF00620">
    <property type="entry name" value="RhoGAP"/>
    <property type="match status" value="2"/>
</dbReference>
<keyword evidence="4" id="KW-1185">Reference proteome</keyword>